<evidence type="ECO:0000256" key="3">
    <source>
        <dbReference type="ARBA" id="ARBA00022490"/>
    </source>
</evidence>
<proteinExistence type="inferred from homology"/>
<dbReference type="Proteomes" id="UP001057375">
    <property type="component" value="Unassembled WGS sequence"/>
</dbReference>
<gene>
    <name evidence="10" type="ORF">ADUPG1_012933</name>
</gene>
<evidence type="ECO:0000313" key="10">
    <source>
        <dbReference type="EMBL" id="GKT25097.1"/>
    </source>
</evidence>
<comment type="caution">
    <text evidence="10">The sequence shown here is derived from an EMBL/GenBank/DDBJ whole genome shotgun (WGS) entry which is preliminary data.</text>
</comment>
<dbReference type="SUPFAM" id="SSF100950">
    <property type="entry name" value="NagB/RpiA/CoA transferase-like"/>
    <property type="match status" value="1"/>
</dbReference>
<dbReference type="InterPro" id="IPR051855">
    <property type="entry name" value="eIF2B_beta_subunit"/>
</dbReference>
<comment type="similarity">
    <text evidence="2 9">Belongs to the eIF-2B alpha/beta/delta subunits family.</text>
</comment>
<evidence type="ECO:0000256" key="7">
    <source>
        <dbReference type="ARBA" id="ARBA00044228"/>
    </source>
</evidence>
<dbReference type="PANTHER" id="PTHR45859:SF1">
    <property type="entry name" value="TRANSLATION INITIATION FACTOR EIF-2B SUBUNIT BETA"/>
    <property type="match status" value="1"/>
</dbReference>
<comment type="subunit">
    <text evidence="8">Component of the translation initiation factor 2B (eIF2B) complex which is a heterodecamer of two sets of five different subunits: alpha, beta, gamma, delta and epsilon. Subunits alpha, beta and delta comprise a regulatory subcomplex and subunits epsilon and gamma comprise a catalytic subcomplex. Within the complex, the hexameric regulatory complex resides at the center, with the two heterodimeric catalytic subcomplexes bound on opposite sides.</text>
</comment>
<evidence type="ECO:0000256" key="8">
    <source>
        <dbReference type="ARBA" id="ARBA00046432"/>
    </source>
</evidence>
<keyword evidence="11" id="KW-1185">Reference proteome</keyword>
<evidence type="ECO:0000256" key="5">
    <source>
        <dbReference type="ARBA" id="ARBA00022917"/>
    </source>
</evidence>
<organism evidence="10 11">
    <name type="scientific">Aduncisulcus paluster</name>
    <dbReference type="NCBI Taxonomy" id="2918883"/>
    <lineage>
        <taxon>Eukaryota</taxon>
        <taxon>Metamonada</taxon>
        <taxon>Carpediemonas-like organisms</taxon>
        <taxon>Aduncisulcus</taxon>
    </lineage>
</organism>
<keyword evidence="3" id="KW-0963">Cytoplasm</keyword>
<evidence type="ECO:0000256" key="6">
    <source>
        <dbReference type="ARBA" id="ARBA00044122"/>
    </source>
</evidence>
<keyword evidence="4 10" id="KW-0396">Initiation factor</keyword>
<keyword evidence="5" id="KW-0648">Protein biosynthesis</keyword>
<reference evidence="10" key="1">
    <citation type="submission" date="2022-03" db="EMBL/GenBank/DDBJ databases">
        <title>Draft genome sequence of Aduncisulcus paluster, a free-living microaerophilic Fornicata.</title>
        <authorList>
            <person name="Yuyama I."/>
            <person name="Kume K."/>
            <person name="Tamura T."/>
            <person name="Inagaki Y."/>
            <person name="Hashimoto T."/>
        </authorList>
    </citation>
    <scope>NUCLEOTIDE SEQUENCE</scope>
    <source>
        <strain evidence="10">NY0171</strain>
    </source>
</reference>
<evidence type="ECO:0000256" key="9">
    <source>
        <dbReference type="RuleBase" id="RU003814"/>
    </source>
</evidence>
<protein>
    <recommendedName>
        <fullName evidence="6">Translation initiation factor eIF2B subunit beta</fullName>
    </recommendedName>
    <alternativeName>
        <fullName evidence="7">eIF2B GDP-GTP exchange factor subunit beta</fullName>
    </alternativeName>
</protein>
<name>A0ABQ5K2Z3_9EUKA</name>
<evidence type="ECO:0000313" key="11">
    <source>
        <dbReference type="Proteomes" id="UP001057375"/>
    </source>
</evidence>
<comment type="subcellular location">
    <subcellularLocation>
        <location evidence="1">Cytoplasm</location>
        <location evidence="1">Cytosol</location>
    </subcellularLocation>
</comment>
<dbReference type="InterPro" id="IPR000649">
    <property type="entry name" value="IF-2B-related"/>
</dbReference>
<dbReference type="EMBL" id="BQXS01012565">
    <property type="protein sequence ID" value="GKT25097.1"/>
    <property type="molecule type" value="Genomic_DNA"/>
</dbReference>
<evidence type="ECO:0000256" key="2">
    <source>
        <dbReference type="ARBA" id="ARBA00007251"/>
    </source>
</evidence>
<dbReference type="Pfam" id="PF01008">
    <property type="entry name" value="IF-2B"/>
    <property type="match status" value="1"/>
</dbReference>
<evidence type="ECO:0000256" key="1">
    <source>
        <dbReference type="ARBA" id="ARBA00004514"/>
    </source>
</evidence>
<sequence length="327" mass="36549">MIDLAALMTLTGDKREEIDGKFEEILVTLRKSNLSPIRAIEIIIIFFTDTIDICSRATVGELMDLIRNFIHRIIVACPTLYVVFNIGHLFFDYITSVVEYDCSLSPNAPRFKAFLKKQRSTIRTEMESIPIEAISMLNTTHDTILTIGYSSLVKRMLLKTKDDKTRTIDVIIAERAPFYDGRRMASELSASGVSVTLIPDCCIANVIKRVTKIFLEPVCVLMDGSILTYAGADLVATIGHTYKIPIIVLSPHILFTNSPSIKVSHLTAPPSFVTIKRDESLEKLTRDSYVDVLVPKYTIIKHKFISTIVVGGYGKLSPSQVFIVTPK</sequence>
<evidence type="ECO:0000256" key="4">
    <source>
        <dbReference type="ARBA" id="ARBA00022540"/>
    </source>
</evidence>
<dbReference type="Gene3D" id="3.40.50.10470">
    <property type="entry name" value="Translation initiation factor eif-2b, domain 2"/>
    <property type="match status" value="1"/>
</dbReference>
<dbReference type="PANTHER" id="PTHR45859">
    <property type="entry name" value="TRANSLATION INITIATION FACTOR EIF-2B SUBUNIT BETA"/>
    <property type="match status" value="1"/>
</dbReference>
<dbReference type="GO" id="GO:0003743">
    <property type="term" value="F:translation initiation factor activity"/>
    <property type="evidence" value="ECO:0007669"/>
    <property type="project" value="UniProtKB-KW"/>
</dbReference>
<dbReference type="InterPro" id="IPR037171">
    <property type="entry name" value="NagB/RpiA_transferase-like"/>
</dbReference>
<dbReference type="InterPro" id="IPR042529">
    <property type="entry name" value="IF_2B-like_C"/>
</dbReference>
<accession>A0ABQ5K2Z3</accession>